<proteinExistence type="predicted"/>
<keyword evidence="2" id="KW-1185">Reference proteome</keyword>
<dbReference type="Proteomes" id="UP001284537">
    <property type="component" value="Unassembled WGS sequence"/>
</dbReference>
<comment type="caution">
    <text evidence="1">The sequence shown here is derived from an EMBL/GenBank/DDBJ whole genome shotgun (WGS) entry which is preliminary data.</text>
</comment>
<protein>
    <submittedName>
        <fullName evidence="1">Uncharacterized protein</fullName>
    </submittedName>
</protein>
<sequence>MNQIEGNSIGQMQELENLVERESTGLEFCLGRWVVVAGVEQNNESFSIDNLNMDNGRWIGCIMHVGSNYVDVKEPHTGAQSWRTRRVHFGDVWKILMPLEN</sequence>
<evidence type="ECO:0000313" key="2">
    <source>
        <dbReference type="Proteomes" id="UP001284537"/>
    </source>
</evidence>
<dbReference type="RefSeq" id="WP_157770371.1">
    <property type="nucleotide sequence ID" value="NZ_JAXARY010000004.1"/>
</dbReference>
<evidence type="ECO:0000313" key="1">
    <source>
        <dbReference type="EMBL" id="MDX8126813.1"/>
    </source>
</evidence>
<organism evidence="1 2">
    <name type="scientific">Methylomonas defluvii</name>
    <dbReference type="NCBI Taxonomy" id="3045149"/>
    <lineage>
        <taxon>Bacteria</taxon>
        <taxon>Pseudomonadati</taxon>
        <taxon>Pseudomonadota</taxon>
        <taxon>Gammaproteobacteria</taxon>
        <taxon>Methylococcales</taxon>
        <taxon>Methylococcaceae</taxon>
        <taxon>Methylomonas</taxon>
    </lineage>
</organism>
<dbReference type="EMBL" id="JAXARY010000004">
    <property type="protein sequence ID" value="MDX8126813.1"/>
    <property type="molecule type" value="Genomic_DNA"/>
</dbReference>
<accession>A0ABU4UBL2</accession>
<name>A0ABU4UBL2_9GAMM</name>
<reference evidence="1 2" key="1">
    <citation type="submission" date="2023-11" db="EMBL/GenBank/DDBJ databases">
        <authorList>
            <person name="Ouyang M.-Y."/>
        </authorList>
    </citation>
    <scope>NUCLEOTIDE SEQUENCE [LARGE SCALE GENOMIC DNA]</scope>
    <source>
        <strain evidence="1 2">OY6</strain>
    </source>
</reference>
<gene>
    <name evidence="1" type="ORF">QLH52_05935</name>
</gene>